<organism evidence="1">
    <name type="scientific">Rhizophora mucronata</name>
    <name type="common">Asiatic mangrove</name>
    <dbReference type="NCBI Taxonomy" id="61149"/>
    <lineage>
        <taxon>Eukaryota</taxon>
        <taxon>Viridiplantae</taxon>
        <taxon>Streptophyta</taxon>
        <taxon>Embryophyta</taxon>
        <taxon>Tracheophyta</taxon>
        <taxon>Spermatophyta</taxon>
        <taxon>Magnoliopsida</taxon>
        <taxon>eudicotyledons</taxon>
        <taxon>Gunneridae</taxon>
        <taxon>Pentapetalae</taxon>
        <taxon>rosids</taxon>
        <taxon>fabids</taxon>
        <taxon>Malpighiales</taxon>
        <taxon>Rhizophoraceae</taxon>
        <taxon>Rhizophora</taxon>
    </lineage>
</organism>
<proteinExistence type="predicted"/>
<accession>A0A2P2NQP9</accession>
<sequence length="69" mass="8027">MYCNNSMVLRSYLTPENNIDFHLLSIENIKEMGLKIALPLKHVLLQMIIFLVACDLRPCMILHVWISVL</sequence>
<dbReference type="EMBL" id="GGEC01064352">
    <property type="protein sequence ID" value="MBX44836.1"/>
    <property type="molecule type" value="Transcribed_RNA"/>
</dbReference>
<protein>
    <submittedName>
        <fullName evidence="1">Uncharacterized protein</fullName>
    </submittedName>
</protein>
<dbReference type="AlphaFoldDB" id="A0A2P2NQP9"/>
<evidence type="ECO:0000313" key="1">
    <source>
        <dbReference type="EMBL" id="MBX44836.1"/>
    </source>
</evidence>
<name>A0A2P2NQP9_RHIMU</name>
<reference evidence="1" key="1">
    <citation type="submission" date="2018-02" db="EMBL/GenBank/DDBJ databases">
        <title>Rhizophora mucronata_Transcriptome.</title>
        <authorList>
            <person name="Meera S.P."/>
            <person name="Sreeshan A."/>
            <person name="Augustine A."/>
        </authorList>
    </citation>
    <scope>NUCLEOTIDE SEQUENCE</scope>
    <source>
        <tissue evidence="1">Leaf</tissue>
    </source>
</reference>